<gene>
    <name evidence="3" type="ORF">CD32_06925</name>
</gene>
<keyword evidence="2" id="KW-1133">Transmembrane helix</keyword>
<evidence type="ECO:0000256" key="1">
    <source>
        <dbReference type="SAM" id="MobiDB-lite"/>
    </source>
</evidence>
<dbReference type="STRING" id="1220589.CD32_06925"/>
<feature type="compositionally biased region" description="Basic and acidic residues" evidence="1">
    <location>
        <begin position="50"/>
        <end position="59"/>
    </location>
</feature>
<evidence type="ECO:0000256" key="2">
    <source>
        <dbReference type="SAM" id="Phobius"/>
    </source>
</evidence>
<accession>A0A0A3IRN4</accession>
<name>A0A0A3IRN4_9BACI</name>
<proteinExistence type="predicted"/>
<evidence type="ECO:0000313" key="4">
    <source>
        <dbReference type="Proteomes" id="UP000030437"/>
    </source>
</evidence>
<protein>
    <submittedName>
        <fullName evidence="3">Uncharacterized protein</fullName>
    </submittedName>
</protein>
<sequence>MKKGMSGKKMAGIIIGSIIAASLVAVIFITVFYNTYDPSKYGRNNGGIDENNKGVPKTEEIDEQSVPLTNIQDRSIIISNSR</sequence>
<keyword evidence="4" id="KW-1185">Reference proteome</keyword>
<feature type="transmembrane region" description="Helical" evidence="2">
    <location>
        <begin position="12"/>
        <end position="33"/>
    </location>
</feature>
<dbReference type="EMBL" id="JPVP01000052">
    <property type="protein sequence ID" value="KGR86125.1"/>
    <property type="molecule type" value="Genomic_DNA"/>
</dbReference>
<keyword evidence="2" id="KW-0812">Transmembrane</keyword>
<dbReference type="OrthoDB" id="9907309at2"/>
<dbReference type="Proteomes" id="UP000030437">
    <property type="component" value="Unassembled WGS sequence"/>
</dbReference>
<dbReference type="RefSeq" id="WP_036152752.1">
    <property type="nucleotide sequence ID" value="NZ_AVCX01000009.1"/>
</dbReference>
<dbReference type="AlphaFoldDB" id="A0A0A3IRN4"/>
<feature type="region of interest" description="Disordered" evidence="1">
    <location>
        <begin position="43"/>
        <end position="62"/>
    </location>
</feature>
<evidence type="ECO:0000313" key="3">
    <source>
        <dbReference type="EMBL" id="KGR86125.1"/>
    </source>
</evidence>
<keyword evidence="2" id="KW-0472">Membrane</keyword>
<comment type="caution">
    <text evidence="3">The sequence shown here is derived from an EMBL/GenBank/DDBJ whole genome shotgun (WGS) entry which is preliminary data.</text>
</comment>
<organism evidence="3 4">
    <name type="scientific">Lysinibacillus odysseyi 34hs-1 = NBRC 100172</name>
    <dbReference type="NCBI Taxonomy" id="1220589"/>
    <lineage>
        <taxon>Bacteria</taxon>
        <taxon>Bacillati</taxon>
        <taxon>Bacillota</taxon>
        <taxon>Bacilli</taxon>
        <taxon>Bacillales</taxon>
        <taxon>Bacillaceae</taxon>
        <taxon>Lysinibacillus</taxon>
    </lineage>
</organism>
<reference evidence="3 4" key="1">
    <citation type="submission" date="2014-02" db="EMBL/GenBank/DDBJ databases">
        <title>Draft genome sequence of Lysinibacillus odysseyi NBRC 100172.</title>
        <authorList>
            <person name="Zhang F."/>
            <person name="Wang G."/>
            <person name="Zhang L."/>
        </authorList>
    </citation>
    <scope>NUCLEOTIDE SEQUENCE [LARGE SCALE GENOMIC DNA]</scope>
    <source>
        <strain evidence="3 4">NBRC 100172</strain>
    </source>
</reference>